<reference evidence="3" key="1">
    <citation type="journal article" date="2019" name="Int. J. Syst. Evol. Microbiol.">
        <title>The Global Catalogue of Microorganisms (GCM) 10K type strain sequencing project: providing services to taxonomists for standard genome sequencing and annotation.</title>
        <authorList>
            <consortium name="The Broad Institute Genomics Platform"/>
            <consortium name="The Broad Institute Genome Sequencing Center for Infectious Disease"/>
            <person name="Wu L."/>
            <person name="Ma J."/>
        </authorList>
    </citation>
    <scope>NUCLEOTIDE SEQUENCE [LARGE SCALE GENOMIC DNA]</scope>
    <source>
        <strain evidence="3">KCTC 23701</strain>
    </source>
</reference>
<dbReference type="EMBL" id="BMYO01000002">
    <property type="protein sequence ID" value="GHD58590.1"/>
    <property type="molecule type" value="Genomic_DNA"/>
</dbReference>
<dbReference type="RefSeq" id="WP_189458936.1">
    <property type="nucleotide sequence ID" value="NZ_BMYO01000002.1"/>
</dbReference>
<comment type="caution">
    <text evidence="2">The sequence shown here is derived from an EMBL/GenBank/DDBJ whole genome shotgun (WGS) entry which is preliminary data.</text>
</comment>
<dbReference type="Gene3D" id="3.30.110.170">
    <property type="entry name" value="Protein of unknown function (DUF541), domain 1"/>
    <property type="match status" value="1"/>
</dbReference>
<dbReference type="InterPro" id="IPR052022">
    <property type="entry name" value="26kDa_periplasmic_antigen"/>
</dbReference>
<protein>
    <recommendedName>
        <fullName evidence="4">DUF541 domain-containing protein</fullName>
    </recommendedName>
</protein>
<evidence type="ECO:0000313" key="2">
    <source>
        <dbReference type="EMBL" id="GHD58590.1"/>
    </source>
</evidence>
<accession>A0ABQ3GWI8</accession>
<keyword evidence="1" id="KW-0732">Signal</keyword>
<proteinExistence type="predicted"/>
<dbReference type="PANTHER" id="PTHR34387">
    <property type="entry name" value="SLR1258 PROTEIN"/>
    <property type="match status" value="1"/>
</dbReference>
<sequence>MRRIAACLLIAGLSGPVLAETLNYNVVNLNAQSSREVGNDTAHALLFVELNDADPARLSDRVNQTLAAALKRVKAVGAVQSGGTGYTTFPVYNNKTNKQEGWRGRGELRLNSKDFSALSKLLGELQQPLANGIGMQLADVRYGVSEQRRDQVENELIEESLKAFRQRADLVRRNLEGSSFKVINVNVDTGHVSPPPMPMYKSARTISADAVGAAPPMLEGGDSRVSVTVSGSIQVQQ</sequence>
<feature type="chain" id="PRO_5045236852" description="DUF541 domain-containing protein" evidence="1">
    <location>
        <begin position="20"/>
        <end position="237"/>
    </location>
</feature>
<dbReference type="Gene3D" id="3.30.70.2970">
    <property type="entry name" value="Protein of unknown function (DUF541), domain 2"/>
    <property type="match status" value="1"/>
</dbReference>
<organism evidence="2 3">
    <name type="scientific">Jeongeupia chitinilytica</name>
    <dbReference type="NCBI Taxonomy" id="1041641"/>
    <lineage>
        <taxon>Bacteria</taxon>
        <taxon>Pseudomonadati</taxon>
        <taxon>Pseudomonadota</taxon>
        <taxon>Betaproteobacteria</taxon>
        <taxon>Neisseriales</taxon>
        <taxon>Chitinibacteraceae</taxon>
        <taxon>Jeongeupia</taxon>
    </lineage>
</organism>
<feature type="signal peptide" evidence="1">
    <location>
        <begin position="1"/>
        <end position="19"/>
    </location>
</feature>
<evidence type="ECO:0008006" key="4">
    <source>
        <dbReference type="Google" id="ProtNLM"/>
    </source>
</evidence>
<dbReference type="Pfam" id="PF04402">
    <property type="entry name" value="SIMPL"/>
    <property type="match status" value="1"/>
</dbReference>
<gene>
    <name evidence="2" type="ORF">GCM10007350_08690</name>
</gene>
<evidence type="ECO:0000313" key="3">
    <source>
        <dbReference type="Proteomes" id="UP000604737"/>
    </source>
</evidence>
<dbReference type="InterPro" id="IPR007497">
    <property type="entry name" value="SIMPL/DUF541"/>
</dbReference>
<dbReference type="PANTHER" id="PTHR34387:SF1">
    <property type="entry name" value="PERIPLASMIC IMMUNOGENIC PROTEIN"/>
    <property type="match status" value="1"/>
</dbReference>
<name>A0ABQ3GWI8_9NEIS</name>
<keyword evidence="3" id="KW-1185">Reference proteome</keyword>
<dbReference type="Proteomes" id="UP000604737">
    <property type="component" value="Unassembled WGS sequence"/>
</dbReference>
<evidence type="ECO:0000256" key="1">
    <source>
        <dbReference type="SAM" id="SignalP"/>
    </source>
</evidence>